<proteinExistence type="predicted"/>
<evidence type="ECO:0000313" key="2">
    <source>
        <dbReference type="Proteomes" id="UP000322454"/>
    </source>
</evidence>
<name>A0A520XGA5_9DELT</name>
<gene>
    <name evidence="1" type="ORF">EVJ48_01695</name>
</gene>
<dbReference type="Proteomes" id="UP000322454">
    <property type="component" value="Unassembled WGS sequence"/>
</dbReference>
<sequence>MFEVLTYSLADGWSNTWTTEDESGNEIPEYFDTAEEAEQAIKEEIEDTEYAIKQGYILPESRLTRDDFEIMETTRPKITAEGL</sequence>
<comment type="caution">
    <text evidence="1">The sequence shown here is derived from an EMBL/GenBank/DDBJ whole genome shotgun (WGS) entry which is preliminary data.</text>
</comment>
<evidence type="ECO:0000313" key="1">
    <source>
        <dbReference type="EMBL" id="RZV40231.1"/>
    </source>
</evidence>
<dbReference type="EMBL" id="SHMQ01000002">
    <property type="protein sequence ID" value="RZV40231.1"/>
    <property type="molecule type" value="Genomic_DNA"/>
</dbReference>
<reference evidence="1 2" key="1">
    <citation type="submission" date="2019-01" db="EMBL/GenBank/DDBJ databases">
        <title>Insights into ecological role of a new deltaproteobacterial order Candidatus Sinidesulfobacterales (Sva0485) by metagenomics and metatranscriptomics.</title>
        <authorList>
            <person name="Tan S."/>
            <person name="Liu J."/>
            <person name="Fang Y."/>
            <person name="Hedlund B."/>
            <person name="Lian Z.-H."/>
            <person name="Huang L.-Y."/>
            <person name="Li J.-T."/>
            <person name="Huang L.-N."/>
            <person name="Li W.-J."/>
            <person name="Jiang H.-C."/>
            <person name="Dong H.-L."/>
            <person name="Shu W.-S."/>
        </authorList>
    </citation>
    <scope>NUCLEOTIDE SEQUENCE [LARGE SCALE GENOMIC DNA]</scope>
    <source>
        <strain evidence="1">AP4</strain>
    </source>
</reference>
<organism evidence="1 2">
    <name type="scientific">Candidatus Acidulodesulfobacterium acidiphilum</name>
    <dbReference type="NCBI Taxonomy" id="2597224"/>
    <lineage>
        <taxon>Bacteria</taxon>
        <taxon>Deltaproteobacteria</taxon>
        <taxon>Candidatus Acidulodesulfobacterales</taxon>
        <taxon>Candidatus Acidulodesulfobacterium</taxon>
    </lineage>
</organism>
<protein>
    <submittedName>
        <fullName evidence="1">Uncharacterized protein</fullName>
    </submittedName>
</protein>
<accession>A0A520XGA5</accession>
<dbReference type="AlphaFoldDB" id="A0A520XGA5"/>